<dbReference type="AlphaFoldDB" id="A0A1F4UKP8"/>
<accession>A0A1F4UKP8</accession>
<sequence>MQLIDRNSSLWSYLTDDLKGLISDGEILLEQNNQAQNNLTDYSYLVFLFSKAYEGFLKKLFLDLKFIREDEYYGDDIRIGRILNPRFLDEHENVFKKLVSNEGTGEQLAAHLWELWKLGRNQVFHYFPHNFRRLSYQEAFDIIRDLIGGMEDATRLTYIVSK</sequence>
<evidence type="ECO:0000313" key="1">
    <source>
        <dbReference type="EMBL" id="OGC45524.1"/>
    </source>
</evidence>
<protein>
    <recommendedName>
        <fullName evidence="3">Bacterial toxin RNase RnlA/LsoA DBD domain-containing protein</fullName>
    </recommendedName>
</protein>
<comment type="caution">
    <text evidence="1">The sequence shown here is derived from an EMBL/GenBank/DDBJ whole genome shotgun (WGS) entry which is preliminary data.</text>
</comment>
<evidence type="ECO:0000313" key="2">
    <source>
        <dbReference type="Proteomes" id="UP000178615"/>
    </source>
</evidence>
<gene>
    <name evidence="1" type="ORF">A2V49_04840</name>
</gene>
<evidence type="ECO:0008006" key="3">
    <source>
        <dbReference type="Google" id="ProtNLM"/>
    </source>
</evidence>
<reference evidence="1 2" key="1">
    <citation type="journal article" date="2016" name="Nat. Commun.">
        <title>Thousands of microbial genomes shed light on interconnected biogeochemical processes in an aquifer system.</title>
        <authorList>
            <person name="Anantharaman K."/>
            <person name="Brown C.T."/>
            <person name="Hug L.A."/>
            <person name="Sharon I."/>
            <person name="Castelle C.J."/>
            <person name="Probst A.J."/>
            <person name="Thomas B.C."/>
            <person name="Singh A."/>
            <person name="Wilkins M.J."/>
            <person name="Karaoz U."/>
            <person name="Brodie E.L."/>
            <person name="Williams K.H."/>
            <person name="Hubbard S.S."/>
            <person name="Banfield J.F."/>
        </authorList>
    </citation>
    <scope>NUCLEOTIDE SEQUENCE [LARGE SCALE GENOMIC DNA]</scope>
</reference>
<name>A0A1F4UKP8_UNCKA</name>
<organism evidence="1 2">
    <name type="scientific">candidate division WWE3 bacterium RBG_19FT_COMBO_34_6</name>
    <dbReference type="NCBI Taxonomy" id="1802612"/>
    <lineage>
        <taxon>Bacteria</taxon>
        <taxon>Katanobacteria</taxon>
    </lineage>
</organism>
<proteinExistence type="predicted"/>
<dbReference type="EMBL" id="MEUV01000030">
    <property type="protein sequence ID" value="OGC45524.1"/>
    <property type="molecule type" value="Genomic_DNA"/>
</dbReference>
<dbReference type="Proteomes" id="UP000178615">
    <property type="component" value="Unassembled WGS sequence"/>
</dbReference>